<gene>
    <name evidence="3" type="ORF">KIPB_002207</name>
</gene>
<dbReference type="PANTHER" id="PTHR32440:SF11">
    <property type="entry name" value="METALLOPHOSPHOESTERASE DOMAIN-CONTAINING PROTEIN"/>
    <property type="match status" value="1"/>
</dbReference>
<keyword evidence="1" id="KW-0812">Transmembrane</keyword>
<dbReference type="EMBL" id="BDIP01000350">
    <property type="protein sequence ID" value="GIQ81273.1"/>
    <property type="molecule type" value="Genomic_DNA"/>
</dbReference>
<dbReference type="SUPFAM" id="SSF56300">
    <property type="entry name" value="Metallo-dependent phosphatases"/>
    <property type="match status" value="1"/>
</dbReference>
<keyword evidence="4" id="KW-1185">Reference proteome</keyword>
<proteinExistence type="predicted"/>
<evidence type="ECO:0000313" key="3">
    <source>
        <dbReference type="EMBL" id="GIQ81273.1"/>
    </source>
</evidence>
<dbReference type="InterPro" id="IPR029052">
    <property type="entry name" value="Metallo-depent_PP-like"/>
</dbReference>
<feature type="transmembrane region" description="Helical" evidence="1">
    <location>
        <begin position="354"/>
        <end position="375"/>
    </location>
</feature>
<dbReference type="Pfam" id="PF00149">
    <property type="entry name" value="Metallophos"/>
    <property type="match status" value="1"/>
</dbReference>
<dbReference type="Proteomes" id="UP000265618">
    <property type="component" value="Unassembled WGS sequence"/>
</dbReference>
<evidence type="ECO:0000256" key="1">
    <source>
        <dbReference type="SAM" id="Phobius"/>
    </source>
</evidence>
<sequence>MPYKTYTITDLHLTGCGLLRKEIMGEIRWLVQNYAPDLVVNTGDITSCTAKVTQQVHVDVCEYVTQTLGVPYLVTFGNHADDLWFMSDEEIEEAYPEGYRHTLIQDIVDRCGGKGSLFMGYVGEAESSEGHSADNVVPIYSSESASDPAGLIWVLDTHSGGLEESQVEWVRDTVSAEYTDNETGEIPPSLVYWHISTAEWDPSTEHVTGVYGDTIRDEVSARQRYPGVLSDVLDAIGNAWLVSVGHDHLNNHALETSAAVQPSTADRPVTLMYGMKTCISAYGMLDMDAYTGGRVFNLSIDEGDLSVETFLARLAPRDNRNISSEDYRIALYPGMPFVEMEQTTTGVYRRAISYMPMLVLLPFSCLFCCLMCCVCRRAYPRRKGSSLL</sequence>
<feature type="domain" description="Calcineurin-like phosphoesterase" evidence="2">
    <location>
        <begin position="7"/>
        <end position="102"/>
    </location>
</feature>
<organism evidence="3 4">
    <name type="scientific">Kipferlia bialata</name>
    <dbReference type="NCBI Taxonomy" id="797122"/>
    <lineage>
        <taxon>Eukaryota</taxon>
        <taxon>Metamonada</taxon>
        <taxon>Carpediemonas-like organisms</taxon>
        <taxon>Kipferlia</taxon>
    </lineage>
</organism>
<reference evidence="3 4" key="1">
    <citation type="journal article" date="2018" name="PLoS ONE">
        <title>The draft genome of Kipferlia bialata reveals reductive genome evolution in fornicate parasites.</title>
        <authorList>
            <person name="Tanifuji G."/>
            <person name="Takabayashi S."/>
            <person name="Kume K."/>
            <person name="Takagi M."/>
            <person name="Nakayama T."/>
            <person name="Kamikawa R."/>
            <person name="Inagaki Y."/>
            <person name="Hashimoto T."/>
        </authorList>
    </citation>
    <scope>NUCLEOTIDE SEQUENCE [LARGE SCALE GENOMIC DNA]</scope>
    <source>
        <strain evidence="3">NY0173</strain>
    </source>
</reference>
<evidence type="ECO:0000313" key="4">
    <source>
        <dbReference type="Proteomes" id="UP000265618"/>
    </source>
</evidence>
<dbReference type="GO" id="GO:0005737">
    <property type="term" value="C:cytoplasm"/>
    <property type="evidence" value="ECO:0007669"/>
    <property type="project" value="TreeGrafter"/>
</dbReference>
<keyword evidence="1" id="KW-1133">Transmembrane helix</keyword>
<name>A0A9K3CPU5_9EUKA</name>
<dbReference type="OrthoDB" id="783096at2759"/>
<comment type="caution">
    <text evidence="3">The sequence shown here is derived from an EMBL/GenBank/DDBJ whole genome shotgun (WGS) entry which is preliminary data.</text>
</comment>
<dbReference type="GO" id="GO:0016788">
    <property type="term" value="F:hydrolase activity, acting on ester bonds"/>
    <property type="evidence" value="ECO:0007669"/>
    <property type="project" value="TreeGrafter"/>
</dbReference>
<dbReference type="AlphaFoldDB" id="A0A9K3CPU5"/>
<accession>A0A9K3CPU5</accession>
<keyword evidence="1" id="KW-0472">Membrane</keyword>
<dbReference type="InterPro" id="IPR004843">
    <property type="entry name" value="Calcineurin-like_PHP"/>
</dbReference>
<dbReference type="Gene3D" id="3.60.21.10">
    <property type="match status" value="1"/>
</dbReference>
<protein>
    <recommendedName>
        <fullName evidence="2">Calcineurin-like phosphoesterase domain-containing protein</fullName>
    </recommendedName>
</protein>
<dbReference type="PANTHER" id="PTHR32440">
    <property type="entry name" value="PHOSPHATASE DCR2-RELATED-RELATED"/>
    <property type="match status" value="1"/>
</dbReference>
<evidence type="ECO:0000259" key="2">
    <source>
        <dbReference type="Pfam" id="PF00149"/>
    </source>
</evidence>